<dbReference type="GeneTree" id="ENSGT00940000159036"/>
<dbReference type="InterPro" id="IPR016137">
    <property type="entry name" value="RGS"/>
</dbReference>
<dbReference type="InterPro" id="IPR044926">
    <property type="entry name" value="RGS_subdomain_2"/>
</dbReference>
<proteinExistence type="predicted"/>
<dbReference type="AlphaFoldDB" id="A0A8I3ZZH1"/>
<evidence type="ECO:0000256" key="5">
    <source>
        <dbReference type="ARBA" id="ARBA00023288"/>
    </source>
</evidence>
<reference evidence="8 9" key="1">
    <citation type="submission" date="2009-03" db="EMBL/GenBank/DDBJ databases">
        <authorList>
            <person name="Warren W."/>
            <person name="Ye L."/>
            <person name="Minx P."/>
            <person name="Worley K."/>
            <person name="Gibbs R."/>
            <person name="Wilson R.K."/>
        </authorList>
    </citation>
    <scope>NUCLEOTIDE SEQUENCE [LARGE SCALE GENOMIC DNA]</scope>
</reference>
<reference evidence="8" key="3">
    <citation type="submission" date="2025-09" db="UniProtKB">
        <authorList>
            <consortium name="Ensembl"/>
        </authorList>
    </citation>
    <scope>IDENTIFICATION</scope>
</reference>
<protein>
    <recommendedName>
        <fullName evidence="1">Regulator of G-protein signaling 4</fullName>
    </recommendedName>
</protein>
<dbReference type="InterPro" id="IPR036305">
    <property type="entry name" value="RGS_sf"/>
</dbReference>
<accession>A0A8I3ZZH1</accession>
<sequence length="395" mass="44199">MDGLRCNNNLKDQIHFPSTVEILKISGKSSSHLPSVTCRLVSLCCQAYNCLSSSYCSPPSCLHNNQGNFCKSLHGDDDPTNSLLETVKIRPWTMYNMMLLIQKRKDIGSQLLRAGEAEGDRGAGTAELSSDWLDGRSWAIKETPTGLGERRSENSDSIFAGEEAKYAQSRSHSSSCRISFLLANPKLLNKMCKGLAGLPASCLRSAKDMKHRLGFLLQKSDSCEHNSSHCKKDKVVICQRVSQEEIKKWAESLENLISHECGLAAFKAFLKSEYSEENIDFWISCEEYKKIKSPSKLSPKAKKIYNEFISVQATKEVNLDSCTREETSRNMLEPTITCFDEAQKKIFNLMEKDSYRRFLKSRFYLDLVNPSSCGAEKQKGAKSSADCASLVPQCA</sequence>
<dbReference type="CDD" id="cd08714">
    <property type="entry name" value="RGS_RGS4"/>
    <property type="match status" value="1"/>
</dbReference>
<reference evidence="8" key="2">
    <citation type="submission" date="2025-08" db="UniProtKB">
        <authorList>
            <consortium name="Ensembl"/>
        </authorList>
    </citation>
    <scope>IDENTIFICATION</scope>
</reference>
<dbReference type="SMART" id="SM00315">
    <property type="entry name" value="RGS"/>
    <property type="match status" value="1"/>
</dbReference>
<dbReference type="Gene3D" id="1.10.167.10">
    <property type="entry name" value="Regulator of G-protein Signalling 4, domain 2"/>
    <property type="match status" value="1"/>
</dbReference>
<dbReference type="OMA" id="WTIKEAP"/>
<evidence type="ECO:0000256" key="4">
    <source>
        <dbReference type="ARBA" id="ARBA00023139"/>
    </source>
</evidence>
<evidence type="ECO:0000313" key="8">
    <source>
        <dbReference type="Ensembl" id="ENSCJAP00000082536.1"/>
    </source>
</evidence>
<evidence type="ECO:0000256" key="2">
    <source>
        <dbReference type="ARBA" id="ARBA00022553"/>
    </source>
</evidence>
<dbReference type="PRINTS" id="PR01301">
    <property type="entry name" value="RGSPROTEIN"/>
</dbReference>
<dbReference type="GO" id="GO:0003924">
    <property type="term" value="F:GTPase activity"/>
    <property type="evidence" value="ECO:0007669"/>
    <property type="project" value="UniProtKB-ARBA"/>
</dbReference>
<dbReference type="Gene3D" id="1.10.196.10">
    <property type="match status" value="1"/>
</dbReference>
<dbReference type="Ensembl" id="ENSCJAT00000133330.1">
    <property type="protein sequence ID" value="ENSCJAP00000082536.1"/>
    <property type="gene ID" value="ENSCJAG00000073413.1"/>
</dbReference>
<dbReference type="GO" id="GO:0009968">
    <property type="term" value="P:negative regulation of signal transduction"/>
    <property type="evidence" value="ECO:0007669"/>
    <property type="project" value="UniProtKB-KW"/>
</dbReference>
<keyword evidence="4" id="KW-0564">Palmitate</keyword>
<dbReference type="Proteomes" id="UP000008225">
    <property type="component" value="Chromosome 18"/>
</dbReference>
<dbReference type="PANTHER" id="PTHR10845:SF184">
    <property type="entry name" value="REGULATOR OF G-PROTEIN SIGNALING 4"/>
    <property type="match status" value="1"/>
</dbReference>
<dbReference type="PANTHER" id="PTHR10845">
    <property type="entry name" value="REGULATOR OF G PROTEIN SIGNALING"/>
    <property type="match status" value="1"/>
</dbReference>
<keyword evidence="3" id="KW-0734">Signal transduction inhibitor</keyword>
<dbReference type="InterPro" id="IPR034953">
    <property type="entry name" value="RGS_RGS4"/>
</dbReference>
<evidence type="ECO:0000259" key="7">
    <source>
        <dbReference type="PROSITE" id="PS50132"/>
    </source>
</evidence>
<comment type="function">
    <text evidence="6">Inhibits signal transduction by increasing the GTPase activity of G protein alpha subunits thereby driving them into their inactive GDP-bound form. Activity on G(z)-alpha is inhibited by phosphorylation of the G-protein. Activity on G(z)-alpha and G(i)-alpha-1 is inhibited by palmitoylation of the G-protein.</text>
</comment>
<feature type="domain" description="RGS" evidence="7">
    <location>
        <begin position="252"/>
        <end position="368"/>
    </location>
</feature>
<evidence type="ECO:0000256" key="6">
    <source>
        <dbReference type="ARBA" id="ARBA00025480"/>
    </source>
</evidence>
<organism evidence="8 9">
    <name type="scientific">Callithrix jacchus</name>
    <name type="common">White-tufted-ear marmoset</name>
    <name type="synonym">Simia Jacchus</name>
    <dbReference type="NCBI Taxonomy" id="9483"/>
    <lineage>
        <taxon>Eukaryota</taxon>
        <taxon>Metazoa</taxon>
        <taxon>Chordata</taxon>
        <taxon>Craniata</taxon>
        <taxon>Vertebrata</taxon>
        <taxon>Euteleostomi</taxon>
        <taxon>Mammalia</taxon>
        <taxon>Eutheria</taxon>
        <taxon>Euarchontoglires</taxon>
        <taxon>Primates</taxon>
        <taxon>Haplorrhini</taxon>
        <taxon>Platyrrhini</taxon>
        <taxon>Cebidae</taxon>
        <taxon>Callitrichinae</taxon>
        <taxon>Callithrix</taxon>
        <taxon>Callithrix</taxon>
    </lineage>
</organism>
<evidence type="ECO:0000313" key="9">
    <source>
        <dbReference type="Proteomes" id="UP000008225"/>
    </source>
</evidence>
<dbReference type="FunFam" id="1.10.167.10:FF:000001">
    <property type="entry name" value="Putative regulator of g-protein signaling 12"/>
    <property type="match status" value="1"/>
</dbReference>
<dbReference type="InterPro" id="IPR024066">
    <property type="entry name" value="RGS_subdom1/3"/>
</dbReference>
<keyword evidence="5" id="KW-0449">Lipoprotein</keyword>
<evidence type="ECO:0000256" key="3">
    <source>
        <dbReference type="ARBA" id="ARBA00022700"/>
    </source>
</evidence>
<keyword evidence="2" id="KW-0597">Phosphoprotein</keyword>
<keyword evidence="9" id="KW-1185">Reference proteome</keyword>
<evidence type="ECO:0000256" key="1">
    <source>
        <dbReference type="ARBA" id="ARBA00020122"/>
    </source>
</evidence>
<gene>
    <name evidence="8" type="primary">RGS4</name>
</gene>
<dbReference type="FunFam" id="1.10.196.10:FF:000001">
    <property type="entry name" value="Regulator of G-protein signaling 8"/>
    <property type="match status" value="1"/>
</dbReference>
<dbReference type="PROSITE" id="PS50132">
    <property type="entry name" value="RGS"/>
    <property type="match status" value="1"/>
</dbReference>
<dbReference type="SUPFAM" id="SSF48097">
    <property type="entry name" value="Regulator of G-protein signaling, RGS"/>
    <property type="match status" value="1"/>
</dbReference>
<name>A0A8I3ZZH1_CALJA</name>
<dbReference type="Pfam" id="PF00615">
    <property type="entry name" value="RGS"/>
    <property type="match status" value="1"/>
</dbReference>